<reference evidence="2" key="1">
    <citation type="submission" date="2023-07" db="EMBL/GenBank/DDBJ databases">
        <title>Glyphosate-induced phosphonatase operons in soil bacteria of genus Achromobacter.</title>
        <authorList>
            <person name="Epiktetov D.O."/>
            <person name="Sviridov A.V."/>
            <person name="Tarlachkov S.V."/>
            <person name="Shushkova T.V."/>
            <person name="Toropygin I.Y."/>
            <person name="Leontievsky A."/>
        </authorList>
    </citation>
    <scope>NUCLEOTIDE SEQUENCE [LARGE SCALE GENOMIC DNA]</scope>
    <source>
        <strain evidence="2">Kg 16</strain>
    </source>
</reference>
<gene>
    <name evidence="1" type="ORF">RIU57_07905</name>
</gene>
<dbReference type="RefSeq" id="WP_175164254.1">
    <property type="nucleotide sequence ID" value="NZ_CADIKO010000002.1"/>
</dbReference>
<name>A0ABU2DA73_ACHAE</name>
<evidence type="ECO:0000313" key="2">
    <source>
        <dbReference type="Proteomes" id="UP001264156"/>
    </source>
</evidence>
<protein>
    <submittedName>
        <fullName evidence="1">Uncharacterized protein</fullName>
    </submittedName>
</protein>
<dbReference type="GeneID" id="84697171"/>
<dbReference type="Proteomes" id="UP001264156">
    <property type="component" value="Unassembled WGS sequence"/>
</dbReference>
<sequence>MKKPYVQVSIKTRAETIGWDVGSRFFESLSLNNGVLSPEFVSKSWGRTTTPFEGKPQAGTLWAEKAEMRSNGGYSEFFLDFVWKRKRAVKSSGYVQHTKRNIRNQIVPGGPYLTSAFSEKVDWYQLFKVWCEIFPPQLGMLHYFTEPELAPHQVNDSFQIGSFNAALNPNIPNAGWAMFYGNEFAEKVDADRIARAGFLIEKIGDGYLVRVTEEIQEIVRDFPLFAQRRTELKSLFAEGFFVN</sequence>
<proteinExistence type="predicted"/>
<evidence type="ECO:0000313" key="1">
    <source>
        <dbReference type="EMBL" id="MDR7945016.1"/>
    </source>
</evidence>
<accession>A0ABU2DA73</accession>
<keyword evidence="2" id="KW-1185">Reference proteome</keyword>
<comment type="caution">
    <text evidence="1">The sequence shown here is derived from an EMBL/GenBank/DDBJ whole genome shotgun (WGS) entry which is preliminary data.</text>
</comment>
<dbReference type="EMBL" id="JAVKVN010000002">
    <property type="protein sequence ID" value="MDR7945016.1"/>
    <property type="molecule type" value="Genomic_DNA"/>
</dbReference>
<organism evidence="1 2">
    <name type="scientific">Achromobacter aegrifaciens</name>
    <dbReference type="NCBI Taxonomy" id="1287736"/>
    <lineage>
        <taxon>Bacteria</taxon>
        <taxon>Pseudomonadati</taxon>
        <taxon>Pseudomonadota</taxon>
        <taxon>Betaproteobacteria</taxon>
        <taxon>Burkholderiales</taxon>
        <taxon>Alcaligenaceae</taxon>
        <taxon>Achromobacter</taxon>
    </lineage>
</organism>